<dbReference type="Pfam" id="PF06224">
    <property type="entry name" value="AlkZ-like"/>
    <property type="match status" value="1"/>
</dbReference>
<sequence>MTVIDVAQRRARVGIRHLLSPSVHVDTVEEVADALVAVHATDPATVFLSIAARLRTPGHEPVERALYQDVTLHKLLAMRRTMFVVPTDLAPVVAGSTGVTIAARERAKLVTYLRDGVGWDERRLAEVEQQTLEALRARGEATAVQLGQDVPALCEQVVVAAGKSYEATQNVSSRIIRVLACDGLIRRTRPRGTWISSQFRWTAASPWPAMPIADAQAELARRWLASYGPATVADLKWWTGWSLTATRKALVGMEEVELAEGTGYVVPGDAGPVVEPEPWVALLPGLDSTAMGWRDRDWYLSPAHVPQLFDTMGNAGPTVWCDGRVVGGWAQRPGGEVVWRLLEDVGAEAEALVAREAEKLLGWLGSVRVQPRFRAPLERELSR</sequence>
<reference evidence="1 2" key="1">
    <citation type="submission" date="2018-03" db="EMBL/GenBank/DDBJ databases">
        <title>Genomic Encyclopedia of Archaeal and Bacterial Type Strains, Phase II (KMG-II): from individual species to whole genera.</title>
        <authorList>
            <person name="Goeker M."/>
        </authorList>
    </citation>
    <scope>NUCLEOTIDE SEQUENCE [LARGE SCALE GENOMIC DNA]</scope>
    <source>
        <strain evidence="1 2">DSM 44720</strain>
    </source>
</reference>
<dbReference type="PANTHER" id="PTHR38479:SF2">
    <property type="entry name" value="WINGED HELIX DNA-BINDING DOMAIN-CONTAINING PROTEIN"/>
    <property type="match status" value="1"/>
</dbReference>
<evidence type="ECO:0000313" key="2">
    <source>
        <dbReference type="Proteomes" id="UP000239494"/>
    </source>
</evidence>
<protein>
    <submittedName>
        <fullName evidence="1">Winged helix DNA-binding protein</fullName>
    </submittedName>
</protein>
<keyword evidence="1" id="KW-0238">DNA-binding</keyword>
<keyword evidence="2" id="KW-1185">Reference proteome</keyword>
<dbReference type="RefSeq" id="WP_106193423.1">
    <property type="nucleotide sequence ID" value="NZ_PVTF01000013.1"/>
</dbReference>
<dbReference type="EMBL" id="PVTF01000013">
    <property type="protein sequence ID" value="PRY35828.1"/>
    <property type="molecule type" value="Genomic_DNA"/>
</dbReference>
<dbReference type="GO" id="GO:0003677">
    <property type="term" value="F:DNA binding"/>
    <property type="evidence" value="ECO:0007669"/>
    <property type="project" value="UniProtKB-KW"/>
</dbReference>
<comment type="caution">
    <text evidence="1">The sequence shown here is derived from an EMBL/GenBank/DDBJ whole genome shotgun (WGS) entry which is preliminary data.</text>
</comment>
<dbReference type="OrthoDB" id="9148135at2"/>
<dbReference type="Proteomes" id="UP000239494">
    <property type="component" value="Unassembled WGS sequence"/>
</dbReference>
<gene>
    <name evidence="1" type="ORF">CLV43_113255</name>
</gene>
<name>A0A2T0SQZ5_9PSEU</name>
<dbReference type="AlphaFoldDB" id="A0A2T0SQZ5"/>
<accession>A0A2T0SQZ5</accession>
<proteinExistence type="predicted"/>
<organism evidence="1 2">
    <name type="scientific">Umezawaea tangerina</name>
    <dbReference type="NCBI Taxonomy" id="84725"/>
    <lineage>
        <taxon>Bacteria</taxon>
        <taxon>Bacillati</taxon>
        <taxon>Actinomycetota</taxon>
        <taxon>Actinomycetes</taxon>
        <taxon>Pseudonocardiales</taxon>
        <taxon>Pseudonocardiaceae</taxon>
        <taxon>Umezawaea</taxon>
    </lineage>
</organism>
<dbReference type="InterPro" id="IPR009351">
    <property type="entry name" value="AlkZ-like"/>
</dbReference>
<evidence type="ECO:0000313" key="1">
    <source>
        <dbReference type="EMBL" id="PRY35828.1"/>
    </source>
</evidence>
<dbReference type="PANTHER" id="PTHR38479">
    <property type="entry name" value="LMO0824 PROTEIN"/>
    <property type="match status" value="1"/>
</dbReference>